<keyword evidence="2" id="KW-1185">Reference proteome</keyword>
<dbReference type="InterPro" id="IPR036412">
    <property type="entry name" value="HAD-like_sf"/>
</dbReference>
<dbReference type="PANTHER" id="PTHR43434:SF26">
    <property type="entry name" value="PYROPHOSPHATASE PPAX"/>
    <property type="match status" value="1"/>
</dbReference>
<dbReference type="NCBIfam" id="TIGR01549">
    <property type="entry name" value="HAD-SF-IA-v1"/>
    <property type="match status" value="1"/>
</dbReference>
<dbReference type="AlphaFoldDB" id="A0A7I8CZL4"/>
<proteinExistence type="predicted"/>
<dbReference type="SFLD" id="SFLDG01129">
    <property type="entry name" value="C1.5:_HAD__Beta-PGM__Phosphata"/>
    <property type="match status" value="1"/>
</dbReference>
<dbReference type="Gene3D" id="3.40.50.1000">
    <property type="entry name" value="HAD superfamily/HAD-like"/>
    <property type="match status" value="1"/>
</dbReference>
<dbReference type="InterPro" id="IPR041492">
    <property type="entry name" value="HAD_2"/>
</dbReference>
<dbReference type="Pfam" id="PF13419">
    <property type="entry name" value="HAD_2"/>
    <property type="match status" value="1"/>
</dbReference>
<dbReference type="GO" id="GO:0005829">
    <property type="term" value="C:cytosol"/>
    <property type="evidence" value="ECO:0007669"/>
    <property type="project" value="TreeGrafter"/>
</dbReference>
<dbReference type="KEGG" id="sman:C12CBH8_05800"/>
<dbReference type="InterPro" id="IPR006439">
    <property type="entry name" value="HAD-SF_hydro_IA"/>
</dbReference>
<dbReference type="RefSeq" id="WP_216629323.1">
    <property type="nucleotide sequence ID" value="NZ_AP023321.1"/>
</dbReference>
<dbReference type="SFLD" id="SFLDS00003">
    <property type="entry name" value="Haloacid_Dehalogenase"/>
    <property type="match status" value="1"/>
</dbReference>
<dbReference type="PANTHER" id="PTHR43434">
    <property type="entry name" value="PHOSPHOGLYCOLATE PHOSPHATASE"/>
    <property type="match status" value="1"/>
</dbReference>
<dbReference type="GO" id="GO:0006281">
    <property type="term" value="P:DNA repair"/>
    <property type="evidence" value="ECO:0007669"/>
    <property type="project" value="TreeGrafter"/>
</dbReference>
<dbReference type="Gene3D" id="1.10.150.240">
    <property type="entry name" value="Putative phosphatase, domain 2"/>
    <property type="match status" value="1"/>
</dbReference>
<dbReference type="Proteomes" id="UP000593890">
    <property type="component" value="Chromosome"/>
</dbReference>
<dbReference type="NCBIfam" id="TIGR01509">
    <property type="entry name" value="HAD-SF-IA-v3"/>
    <property type="match status" value="1"/>
</dbReference>
<gene>
    <name evidence="1" type="ORF">C12CBH8_05800</name>
</gene>
<accession>A0A7I8CZL4</accession>
<evidence type="ECO:0000313" key="1">
    <source>
        <dbReference type="EMBL" id="BCI59941.1"/>
    </source>
</evidence>
<dbReference type="InterPro" id="IPR050155">
    <property type="entry name" value="HAD-like_hydrolase_sf"/>
</dbReference>
<reference evidence="2" key="1">
    <citation type="submission" date="2020-07" db="EMBL/GenBank/DDBJ databases">
        <title>Complete genome sequencing of Clostridia bacterium strain 12CBH8.</title>
        <authorList>
            <person name="Sakamoto M."/>
            <person name="Murakami T."/>
            <person name="Mori H."/>
        </authorList>
    </citation>
    <scope>NUCLEOTIDE SEQUENCE [LARGE SCALE GENOMIC DNA]</scope>
    <source>
        <strain evidence="2">12CBH8</strain>
    </source>
</reference>
<dbReference type="SFLD" id="SFLDG01135">
    <property type="entry name" value="C1.5.6:_HAD__Beta-PGM__Phospha"/>
    <property type="match status" value="1"/>
</dbReference>
<dbReference type="SUPFAM" id="SSF56784">
    <property type="entry name" value="HAD-like"/>
    <property type="match status" value="1"/>
</dbReference>
<name>A0A7I8CZL4_9FIRM</name>
<dbReference type="InterPro" id="IPR023198">
    <property type="entry name" value="PGP-like_dom2"/>
</dbReference>
<protein>
    <submittedName>
        <fullName evidence="1">Hydrolase</fullName>
    </submittedName>
</protein>
<keyword evidence="1" id="KW-0378">Hydrolase</keyword>
<dbReference type="InterPro" id="IPR023214">
    <property type="entry name" value="HAD_sf"/>
</dbReference>
<dbReference type="GO" id="GO:0008967">
    <property type="term" value="F:phosphoglycolate phosphatase activity"/>
    <property type="evidence" value="ECO:0007669"/>
    <property type="project" value="TreeGrafter"/>
</dbReference>
<organism evidence="1 2">
    <name type="scientific">Solibaculum mannosilyticum</name>
    <dbReference type="NCBI Taxonomy" id="2780922"/>
    <lineage>
        <taxon>Bacteria</taxon>
        <taxon>Bacillati</taxon>
        <taxon>Bacillota</taxon>
        <taxon>Clostridia</taxon>
        <taxon>Eubacteriales</taxon>
        <taxon>Oscillospiraceae</taxon>
        <taxon>Solibaculum</taxon>
    </lineage>
</organism>
<evidence type="ECO:0000313" key="2">
    <source>
        <dbReference type="Proteomes" id="UP000593890"/>
    </source>
</evidence>
<sequence>MMVQPKKFTHFIFDLDGTLIDTEQSVLATWQTTLRQFVPHKQFSLEELRVVLGITTKEALKKLGVDVGESFEDQWNVHYQKVAHTICFFPGVEDMLQALKQRGYTLGIVSSRSRQEYRDYFQGFGLDSLCSAVVLKEDTQKHKPDAQPLLKYLELAKADANQCIYIGDMTTDLECAKNAGLSSGLVTWDRPNVKNSLADFIFTSPSDILNI</sequence>
<dbReference type="EMBL" id="AP023321">
    <property type="protein sequence ID" value="BCI59941.1"/>
    <property type="molecule type" value="Genomic_DNA"/>
</dbReference>